<dbReference type="RefSeq" id="WP_069443749.1">
    <property type="nucleotide sequence ID" value="NZ_LPWE01000010.1"/>
</dbReference>
<gene>
    <name evidence="4" type="ORF">AUC70_01010</name>
</gene>
<evidence type="ECO:0000313" key="5">
    <source>
        <dbReference type="Proteomes" id="UP000094172"/>
    </source>
</evidence>
<dbReference type="GO" id="GO:0016301">
    <property type="term" value="F:kinase activity"/>
    <property type="evidence" value="ECO:0007669"/>
    <property type="project" value="UniProtKB-KW"/>
</dbReference>
<feature type="domain" description="Bacterial type II secretion system protein E" evidence="3">
    <location>
        <begin position="142"/>
        <end position="415"/>
    </location>
</feature>
<dbReference type="AlphaFoldDB" id="A0A1E3VPT9"/>
<keyword evidence="4" id="KW-0418">Kinase</keyword>
<feature type="region of interest" description="Disordered" evidence="2">
    <location>
        <begin position="1"/>
        <end position="73"/>
    </location>
</feature>
<evidence type="ECO:0000256" key="2">
    <source>
        <dbReference type="SAM" id="MobiDB-lite"/>
    </source>
</evidence>
<feature type="compositionally biased region" description="Low complexity" evidence="2">
    <location>
        <begin position="52"/>
        <end position="64"/>
    </location>
</feature>
<accession>A0A1E3VPT9</accession>
<name>A0A1E3VPT9_9HYPH</name>
<dbReference type="GO" id="GO:0016887">
    <property type="term" value="F:ATP hydrolysis activity"/>
    <property type="evidence" value="ECO:0007669"/>
    <property type="project" value="InterPro"/>
</dbReference>
<dbReference type="PANTHER" id="PTHR30486:SF15">
    <property type="entry name" value="TYPE II_IV SECRETION SYSTEM ATPASE"/>
    <property type="match status" value="1"/>
</dbReference>
<protein>
    <submittedName>
        <fullName evidence="4">Protein kinase</fullName>
    </submittedName>
</protein>
<dbReference type="Gene3D" id="3.30.450.380">
    <property type="match status" value="1"/>
</dbReference>
<dbReference type="EMBL" id="LPWE01000010">
    <property type="protein sequence ID" value="ODR95532.1"/>
    <property type="molecule type" value="Genomic_DNA"/>
</dbReference>
<dbReference type="SUPFAM" id="SSF52540">
    <property type="entry name" value="P-loop containing nucleoside triphosphate hydrolases"/>
    <property type="match status" value="1"/>
</dbReference>
<keyword evidence="4" id="KW-0808">Transferase</keyword>
<dbReference type="InterPro" id="IPR050921">
    <property type="entry name" value="T4SS_GSP_E_ATPase"/>
</dbReference>
<dbReference type="Gene3D" id="3.40.50.300">
    <property type="entry name" value="P-loop containing nucleotide triphosphate hydrolases"/>
    <property type="match status" value="1"/>
</dbReference>
<dbReference type="Proteomes" id="UP000094172">
    <property type="component" value="Unassembled WGS sequence"/>
</dbReference>
<sequence length="511" mass="55643">MFGKRNSTGAQVSSTPAPQQGPTAVPKAPPVAAPDVPPSPTERSEAPPPAAPAQKVPVEAVPAPRKAPESKRSEEYYDVKTTVFNALIDTIDLTQLGKLDAEAAREEIRDIVSEIVAIKNVVMSIAEQEELLQDICNDVLGYGPLEPLLIRDDIADIMVNGAETTYIEVSGKVEAASVRFASNAQLMNICQRIVSQVGRRVDESSPICDARLPDGSRVNVIAPPLAIDGPTLTIRKFKKDRLTLDQLARFGSISPEGQTLLSIIGRVRCNVVISGGTGSGKTTLLNCLTAYIDRDERVITCEDSAELQLQQPHVVRLETRPPNLEGEGEVTMRDLVKNCLRMRPDRIVVGEVRGPESFDLLQAMNTGHDGSMGTLHSNSPRECLSRLESMILMGGFNLPARTIREMITSSIDIIVQASRMRDGSRKITHITEVVGLEGDVVTLQDLFVYDLMGEDANGRIVGRHRSTGIARPMFYDKAVYFGEHQRLTECLASAEVADENGRPLGEKFVTA</sequence>
<dbReference type="STRING" id="1774970.AUC70_01010"/>
<dbReference type="FunFam" id="3.30.450.380:FF:000003">
    <property type="entry name" value="Pilus assembly protein CpaF"/>
    <property type="match status" value="1"/>
</dbReference>
<reference evidence="4 5" key="1">
    <citation type="journal article" date="2016" name="Environ. Microbiol.">
        <title>New Methyloceanibacter diversity from North Sea sediments includes methanotroph containing solely the soluble methane monooxygenase.</title>
        <authorList>
            <person name="Vekeman B."/>
            <person name="Kerckhof F.M."/>
            <person name="Cremers G."/>
            <person name="de Vos P."/>
            <person name="Vandamme P."/>
            <person name="Boon N."/>
            <person name="Op den Camp H.J."/>
            <person name="Heylen K."/>
        </authorList>
    </citation>
    <scope>NUCLEOTIDE SEQUENCE [LARGE SCALE GENOMIC DNA]</scope>
    <source>
        <strain evidence="4 5">R-67176</strain>
    </source>
</reference>
<feature type="compositionally biased region" description="Polar residues" evidence="2">
    <location>
        <begin position="1"/>
        <end position="21"/>
    </location>
</feature>
<dbReference type="Pfam" id="PF00437">
    <property type="entry name" value="T2SSE"/>
    <property type="match status" value="1"/>
</dbReference>
<evidence type="ECO:0000256" key="1">
    <source>
        <dbReference type="ARBA" id="ARBA00006611"/>
    </source>
</evidence>
<feature type="compositionally biased region" description="Pro residues" evidence="2">
    <location>
        <begin position="27"/>
        <end position="51"/>
    </location>
</feature>
<dbReference type="InterPro" id="IPR001482">
    <property type="entry name" value="T2SS/T4SS_dom"/>
</dbReference>
<dbReference type="FunFam" id="3.40.50.300:FF:000521">
    <property type="entry name" value="Type II secretion system protein E"/>
    <property type="match status" value="1"/>
</dbReference>
<dbReference type="InterPro" id="IPR027417">
    <property type="entry name" value="P-loop_NTPase"/>
</dbReference>
<comment type="caution">
    <text evidence="4">The sequence shown here is derived from an EMBL/GenBank/DDBJ whole genome shotgun (WGS) entry which is preliminary data.</text>
</comment>
<comment type="similarity">
    <text evidence="1">Belongs to the GSP E family.</text>
</comment>
<organism evidence="4 5">
    <name type="scientific">Methyloceanibacter stevinii</name>
    <dbReference type="NCBI Taxonomy" id="1774970"/>
    <lineage>
        <taxon>Bacteria</taxon>
        <taxon>Pseudomonadati</taxon>
        <taxon>Pseudomonadota</taxon>
        <taxon>Alphaproteobacteria</taxon>
        <taxon>Hyphomicrobiales</taxon>
        <taxon>Hyphomicrobiaceae</taxon>
        <taxon>Methyloceanibacter</taxon>
    </lineage>
</organism>
<evidence type="ECO:0000259" key="3">
    <source>
        <dbReference type="Pfam" id="PF00437"/>
    </source>
</evidence>
<dbReference type="PANTHER" id="PTHR30486">
    <property type="entry name" value="TWITCHING MOTILITY PROTEIN PILT"/>
    <property type="match status" value="1"/>
</dbReference>
<evidence type="ECO:0000313" key="4">
    <source>
        <dbReference type="EMBL" id="ODR95532.1"/>
    </source>
</evidence>
<dbReference type="CDD" id="cd01130">
    <property type="entry name" value="VirB11-like_ATPase"/>
    <property type="match status" value="1"/>
</dbReference>
<keyword evidence="5" id="KW-1185">Reference proteome</keyword>
<proteinExistence type="inferred from homology"/>